<proteinExistence type="predicted"/>
<accession>A0A1R3J0D0</accession>
<organism evidence="1 2">
    <name type="scientific">Corchorus capsularis</name>
    <name type="common">Jute</name>
    <dbReference type="NCBI Taxonomy" id="210143"/>
    <lineage>
        <taxon>Eukaryota</taxon>
        <taxon>Viridiplantae</taxon>
        <taxon>Streptophyta</taxon>
        <taxon>Embryophyta</taxon>
        <taxon>Tracheophyta</taxon>
        <taxon>Spermatophyta</taxon>
        <taxon>Magnoliopsida</taxon>
        <taxon>eudicotyledons</taxon>
        <taxon>Gunneridae</taxon>
        <taxon>Pentapetalae</taxon>
        <taxon>rosids</taxon>
        <taxon>malvids</taxon>
        <taxon>Malvales</taxon>
        <taxon>Malvaceae</taxon>
        <taxon>Grewioideae</taxon>
        <taxon>Apeibeae</taxon>
        <taxon>Corchorus</taxon>
    </lineage>
</organism>
<dbReference type="EMBL" id="AWWV01009049">
    <property type="protein sequence ID" value="OMO88250.1"/>
    <property type="molecule type" value="Genomic_DNA"/>
</dbReference>
<comment type="caution">
    <text evidence="1">The sequence shown here is derived from an EMBL/GenBank/DDBJ whole genome shotgun (WGS) entry which is preliminary data.</text>
</comment>
<evidence type="ECO:0000313" key="2">
    <source>
        <dbReference type="Proteomes" id="UP000188268"/>
    </source>
</evidence>
<evidence type="ECO:0000313" key="1">
    <source>
        <dbReference type="EMBL" id="OMO88250.1"/>
    </source>
</evidence>
<protein>
    <submittedName>
        <fullName evidence="1">Uncharacterized protein</fullName>
    </submittedName>
</protein>
<gene>
    <name evidence="1" type="ORF">CCACVL1_08496</name>
</gene>
<dbReference type="Gramene" id="OMO88250">
    <property type="protein sequence ID" value="OMO88250"/>
    <property type="gene ID" value="CCACVL1_08496"/>
</dbReference>
<sequence length="21" mass="2223">MAASGIPDDAILNLFGEMQKT</sequence>
<keyword evidence="2" id="KW-1185">Reference proteome</keyword>
<name>A0A1R3J0D0_COCAP</name>
<reference evidence="1 2" key="1">
    <citation type="submission" date="2013-09" db="EMBL/GenBank/DDBJ databases">
        <title>Corchorus capsularis genome sequencing.</title>
        <authorList>
            <person name="Alam M."/>
            <person name="Haque M.S."/>
            <person name="Islam M.S."/>
            <person name="Emdad E.M."/>
            <person name="Islam M.M."/>
            <person name="Ahmed B."/>
            <person name="Halim A."/>
            <person name="Hossen Q.M.M."/>
            <person name="Hossain M.Z."/>
            <person name="Ahmed R."/>
            <person name="Khan M.M."/>
            <person name="Islam R."/>
            <person name="Rashid M.M."/>
            <person name="Khan S.A."/>
            <person name="Rahman M.S."/>
            <person name="Alam M."/>
        </authorList>
    </citation>
    <scope>NUCLEOTIDE SEQUENCE [LARGE SCALE GENOMIC DNA]</scope>
    <source>
        <strain evidence="2">cv. CVL-1</strain>
        <tissue evidence="1">Whole seedling</tissue>
    </source>
</reference>
<dbReference type="Proteomes" id="UP000188268">
    <property type="component" value="Unassembled WGS sequence"/>
</dbReference>
<dbReference type="AlphaFoldDB" id="A0A1R3J0D0"/>